<dbReference type="EMBL" id="JASCSA010000014">
    <property type="protein sequence ID" value="MDI5885647.1"/>
    <property type="molecule type" value="Genomic_DNA"/>
</dbReference>
<name>A0ABT6UVT9_9GAMM</name>
<accession>A0ABT6UVT9</accession>
<evidence type="ECO:0000313" key="2">
    <source>
        <dbReference type="Proteomes" id="UP001229025"/>
    </source>
</evidence>
<reference evidence="1 2" key="1">
    <citation type="submission" date="2023-04" db="EMBL/GenBank/DDBJ databases">
        <authorList>
            <person name="Otstavnykh N."/>
            <person name="Seitkalieva A."/>
            <person name="Bystritskaya E."/>
        </authorList>
    </citation>
    <scope>NUCLEOTIDE SEQUENCE [LARGE SCALE GENOMIC DNA]</scope>
    <source>
        <strain evidence="1 2">NRIC 0815</strain>
    </source>
</reference>
<keyword evidence="2" id="KW-1185">Reference proteome</keyword>
<dbReference type="RefSeq" id="WP_284727325.1">
    <property type="nucleotide sequence ID" value="NZ_JASCSA010000014.1"/>
</dbReference>
<organism evidence="1 2">
    <name type="scientific">Cobetia amphilecti</name>
    <dbReference type="NCBI Taxonomy" id="1055104"/>
    <lineage>
        <taxon>Bacteria</taxon>
        <taxon>Pseudomonadati</taxon>
        <taxon>Pseudomonadota</taxon>
        <taxon>Gammaproteobacteria</taxon>
        <taxon>Oceanospirillales</taxon>
        <taxon>Halomonadaceae</taxon>
        <taxon>Cobetia</taxon>
    </lineage>
</organism>
<proteinExistence type="predicted"/>
<protein>
    <submittedName>
        <fullName evidence="1">Uncharacterized protein</fullName>
    </submittedName>
</protein>
<gene>
    <name evidence="1" type="ORF">QLT01_14970</name>
</gene>
<dbReference type="Proteomes" id="UP001229025">
    <property type="component" value="Unassembled WGS sequence"/>
</dbReference>
<comment type="caution">
    <text evidence="1">The sequence shown here is derived from an EMBL/GenBank/DDBJ whole genome shotgun (WGS) entry which is preliminary data.</text>
</comment>
<reference evidence="2" key="2">
    <citation type="submission" date="2023-07" db="EMBL/GenBank/DDBJ databases">
        <title>Genome-based characterization of strain KMM 296 and proposal for reclassification of Cobetia litoralis and Cobetia pacifica, and emended description of the species Cobetia amphilecti and Cobetia marina.</title>
        <authorList>
            <person name="Balabanova L."/>
            <person name="Nedashkovskaya O."/>
        </authorList>
    </citation>
    <scope>NUCLEOTIDE SEQUENCE [LARGE SCALE GENOMIC DNA]</scope>
    <source>
        <strain evidence="2">NRIC 0815</strain>
    </source>
</reference>
<sequence length="104" mass="11922">MTSINDVWSGKPHDPKKQRLGEILDRVNDLYGAEVSDDDKLHFAHNIVDRIELNEALMAQVRTHNETKIMHGMFPRMVLGGLRKKEKLSVSLLRDEKKVGSLRC</sequence>
<evidence type="ECO:0000313" key="1">
    <source>
        <dbReference type="EMBL" id="MDI5885647.1"/>
    </source>
</evidence>